<dbReference type="PROSITE" id="PS50801">
    <property type="entry name" value="STAS"/>
    <property type="match status" value="1"/>
</dbReference>
<protein>
    <recommendedName>
        <fullName evidence="1">STAS domain-containing protein</fullName>
    </recommendedName>
</protein>
<comment type="caution">
    <text evidence="2">The sequence shown here is derived from an EMBL/GenBank/DDBJ whole genome shotgun (WGS) entry which is preliminary data.</text>
</comment>
<evidence type="ECO:0000313" key="2">
    <source>
        <dbReference type="EMBL" id="OPC77900.1"/>
    </source>
</evidence>
<accession>A0A1T3NMG2</accession>
<dbReference type="SUPFAM" id="SSF52091">
    <property type="entry name" value="SpoIIaa-like"/>
    <property type="match status" value="1"/>
</dbReference>
<sequence>MGLTVRHGTDRLVVTLPARVDRRNASAVLDNLMRVLNVPTGRDCREVVLDLRETAFLDESGPWILSAVRRGAGLLHMHVSYEAADAHTRDVATEAGLAPTVDSNRPDLTLAAS</sequence>
<organism evidence="2 3">
    <name type="scientific">Embleya scabrispora</name>
    <dbReference type="NCBI Taxonomy" id="159449"/>
    <lineage>
        <taxon>Bacteria</taxon>
        <taxon>Bacillati</taxon>
        <taxon>Actinomycetota</taxon>
        <taxon>Actinomycetes</taxon>
        <taxon>Kitasatosporales</taxon>
        <taxon>Streptomycetaceae</taxon>
        <taxon>Embleya</taxon>
    </lineage>
</organism>
<dbReference type="AlphaFoldDB" id="A0A1T3NMG2"/>
<feature type="domain" description="STAS" evidence="1">
    <location>
        <begin position="1"/>
        <end position="113"/>
    </location>
</feature>
<proteinExistence type="predicted"/>
<evidence type="ECO:0000259" key="1">
    <source>
        <dbReference type="PROSITE" id="PS50801"/>
    </source>
</evidence>
<name>A0A1T3NMG2_9ACTN</name>
<dbReference type="OrthoDB" id="9796076at2"/>
<dbReference type="Proteomes" id="UP000190037">
    <property type="component" value="Unassembled WGS sequence"/>
</dbReference>
<gene>
    <name evidence="2" type="ORF">B4N89_37250</name>
</gene>
<dbReference type="InterPro" id="IPR002645">
    <property type="entry name" value="STAS_dom"/>
</dbReference>
<dbReference type="RefSeq" id="WP_078980992.1">
    <property type="nucleotide sequence ID" value="NZ_MWQN01000003.1"/>
</dbReference>
<dbReference type="Gene3D" id="3.30.750.24">
    <property type="entry name" value="STAS domain"/>
    <property type="match status" value="1"/>
</dbReference>
<keyword evidence="3" id="KW-1185">Reference proteome</keyword>
<dbReference type="InterPro" id="IPR036513">
    <property type="entry name" value="STAS_dom_sf"/>
</dbReference>
<dbReference type="EMBL" id="MWQN01000003">
    <property type="protein sequence ID" value="OPC77900.1"/>
    <property type="molecule type" value="Genomic_DNA"/>
</dbReference>
<reference evidence="2 3" key="1">
    <citation type="submission" date="2017-03" db="EMBL/GenBank/DDBJ databases">
        <title>Draft genome sequence of Streptomyces scabrisporus NF3, endophyte isolated from Amphipterygium adstringens.</title>
        <authorList>
            <person name="Vazquez M."/>
            <person name="Ceapa C.D."/>
            <person name="Rodriguez Luna D."/>
            <person name="Sanchez Esquivel S."/>
        </authorList>
    </citation>
    <scope>NUCLEOTIDE SEQUENCE [LARGE SCALE GENOMIC DNA]</scope>
    <source>
        <strain evidence="2 3">NF3</strain>
    </source>
</reference>
<evidence type="ECO:0000313" key="3">
    <source>
        <dbReference type="Proteomes" id="UP000190037"/>
    </source>
</evidence>